<evidence type="ECO:0000313" key="6">
    <source>
        <dbReference type="EMBL" id="GHE94971.1"/>
    </source>
</evidence>
<dbReference type="InterPro" id="IPR050469">
    <property type="entry name" value="Diguanylate_Cyclase"/>
</dbReference>
<evidence type="ECO:0000313" key="7">
    <source>
        <dbReference type="Proteomes" id="UP000626370"/>
    </source>
</evidence>
<dbReference type="EC" id="2.7.7.65" evidence="1"/>
<evidence type="ECO:0000256" key="1">
    <source>
        <dbReference type="ARBA" id="ARBA00012528"/>
    </source>
</evidence>
<comment type="caution">
    <text evidence="6">The sequence shown here is derived from an EMBL/GenBank/DDBJ whole genome shotgun (WGS) entry which is preliminary data.</text>
</comment>
<dbReference type="InterPro" id="IPR000160">
    <property type="entry name" value="GGDEF_dom"/>
</dbReference>
<dbReference type="InterPro" id="IPR011990">
    <property type="entry name" value="TPR-like_helical_dom_sf"/>
</dbReference>
<accession>A0ABQ3IVS8</accession>
<dbReference type="NCBIfam" id="TIGR00254">
    <property type="entry name" value="GGDEF"/>
    <property type="match status" value="1"/>
</dbReference>
<dbReference type="Pfam" id="PF00990">
    <property type="entry name" value="GGDEF"/>
    <property type="match status" value="1"/>
</dbReference>
<reference evidence="7" key="1">
    <citation type="journal article" date="2019" name="Int. J. Syst. Evol. Microbiol.">
        <title>The Global Catalogue of Microorganisms (GCM) 10K type strain sequencing project: providing services to taxonomists for standard genome sequencing and annotation.</title>
        <authorList>
            <consortium name="The Broad Institute Genomics Platform"/>
            <consortium name="The Broad Institute Genome Sequencing Center for Infectious Disease"/>
            <person name="Wu L."/>
            <person name="Ma J."/>
        </authorList>
    </citation>
    <scope>NUCLEOTIDE SEQUENCE [LARGE SCALE GENOMIC DNA]</scope>
    <source>
        <strain evidence="7">CGMCC 1.15922</strain>
    </source>
</reference>
<dbReference type="InterPro" id="IPR029787">
    <property type="entry name" value="Nucleotide_cyclase"/>
</dbReference>
<dbReference type="PROSITE" id="PS50005">
    <property type="entry name" value="TPR"/>
    <property type="match status" value="1"/>
</dbReference>
<dbReference type="Proteomes" id="UP000626370">
    <property type="component" value="Unassembled WGS sequence"/>
</dbReference>
<evidence type="ECO:0000256" key="4">
    <source>
        <dbReference type="SAM" id="Phobius"/>
    </source>
</evidence>
<keyword evidence="4" id="KW-0812">Transmembrane</keyword>
<dbReference type="PANTHER" id="PTHR45138">
    <property type="entry name" value="REGULATORY COMPONENTS OF SENSORY TRANSDUCTION SYSTEM"/>
    <property type="match status" value="1"/>
</dbReference>
<keyword evidence="4" id="KW-1133">Transmembrane helix</keyword>
<protein>
    <recommendedName>
        <fullName evidence="1">diguanylate cyclase</fullName>
        <ecNumber evidence="1">2.7.7.65</ecNumber>
    </recommendedName>
</protein>
<feature type="domain" description="GGDEF" evidence="5">
    <location>
        <begin position="487"/>
        <end position="621"/>
    </location>
</feature>
<dbReference type="SMART" id="SM00267">
    <property type="entry name" value="GGDEF"/>
    <property type="match status" value="1"/>
</dbReference>
<comment type="catalytic activity">
    <reaction evidence="2">
        <text>2 GTP = 3',3'-c-di-GMP + 2 diphosphate</text>
        <dbReference type="Rhea" id="RHEA:24898"/>
        <dbReference type="ChEBI" id="CHEBI:33019"/>
        <dbReference type="ChEBI" id="CHEBI:37565"/>
        <dbReference type="ChEBI" id="CHEBI:58805"/>
        <dbReference type="EC" id="2.7.7.65"/>
    </reaction>
</comment>
<dbReference type="Gene3D" id="3.30.70.270">
    <property type="match status" value="1"/>
</dbReference>
<feature type="transmembrane region" description="Helical" evidence="4">
    <location>
        <begin position="427"/>
        <end position="445"/>
    </location>
</feature>
<gene>
    <name evidence="6" type="ORF">GCM10011501_25580</name>
</gene>
<proteinExistence type="predicted"/>
<sequence>MNLLKKSVVPFVGLIFLVFSLSSIASDDLSSVEFERKLFKAPLLTYQSLIESAPPKAQKEAYLWWLTRKAQAEHLLYFYTEFEASIDEALNYITENSPLSVQSYLNLFRGILFRNKGEYKKSFEHLALALKQSKSGGFEAIYIQTKQENAYTQSLAELFEVSLNDMQEAYVKAYGLNDPFLIAAINETYGAIYGYMHDYEKSIEYYQKALESYETLGYKAHIAEAVYGLASTYRYWKKFDLAIKYFERYRKDSGYTSNEEISFYSAYGLGMTLAEAGKCEEALIIINQALMKKGVKDYDSELLKNKAHCLVELGRIEEATQALEEAKNLFEELPDLKGTTWELETLKIESQIAHARKDYNLGYQLLDEYYQKYTEVLLKNSTDRLLKVRAYMELERQDVEKALALQSGRVESLKEETLQQKHNQQQYFVIFLLIIIAIVICVILIQRRSNHKMRLLSITDPLSGLYNRRYIFSYLDKILAGMSPDKGSLSLLILDIDDFKSINDQYGHPAGDFIIQKIAEIGSDVLRSGDVMARIGGEEFLCVLPRTSVEQAEEVAQRMIKAIANFPFYYKSGEAIHITTSIGISSFGHQCQSYDALYTQADNALYQAKSTGKNCIVVAIP</sequence>
<organism evidence="6 7">
    <name type="scientific">Thalassotalea profundi</name>
    <dbReference type="NCBI Taxonomy" id="2036687"/>
    <lineage>
        <taxon>Bacteria</taxon>
        <taxon>Pseudomonadati</taxon>
        <taxon>Pseudomonadota</taxon>
        <taxon>Gammaproteobacteria</taxon>
        <taxon>Alteromonadales</taxon>
        <taxon>Colwelliaceae</taxon>
        <taxon>Thalassotalea</taxon>
    </lineage>
</organism>
<dbReference type="SUPFAM" id="SSF48452">
    <property type="entry name" value="TPR-like"/>
    <property type="match status" value="1"/>
</dbReference>
<evidence type="ECO:0000259" key="5">
    <source>
        <dbReference type="PROSITE" id="PS50887"/>
    </source>
</evidence>
<dbReference type="PANTHER" id="PTHR45138:SF9">
    <property type="entry name" value="DIGUANYLATE CYCLASE DGCM-RELATED"/>
    <property type="match status" value="1"/>
</dbReference>
<dbReference type="Gene3D" id="1.25.40.10">
    <property type="entry name" value="Tetratricopeptide repeat domain"/>
    <property type="match status" value="2"/>
</dbReference>
<feature type="repeat" description="TPR" evidence="3">
    <location>
        <begin position="183"/>
        <end position="216"/>
    </location>
</feature>
<dbReference type="PROSITE" id="PS50887">
    <property type="entry name" value="GGDEF"/>
    <property type="match status" value="1"/>
</dbReference>
<name>A0ABQ3IVS8_9GAMM</name>
<dbReference type="SMART" id="SM00028">
    <property type="entry name" value="TPR"/>
    <property type="match status" value="5"/>
</dbReference>
<evidence type="ECO:0000256" key="3">
    <source>
        <dbReference type="PROSITE-ProRule" id="PRU00339"/>
    </source>
</evidence>
<dbReference type="Pfam" id="PF13424">
    <property type="entry name" value="TPR_12"/>
    <property type="match status" value="1"/>
</dbReference>
<keyword evidence="7" id="KW-1185">Reference proteome</keyword>
<dbReference type="SUPFAM" id="SSF55073">
    <property type="entry name" value="Nucleotide cyclase"/>
    <property type="match status" value="1"/>
</dbReference>
<keyword evidence="4" id="KW-0472">Membrane</keyword>
<dbReference type="InterPro" id="IPR043128">
    <property type="entry name" value="Rev_trsase/Diguanyl_cyclase"/>
</dbReference>
<keyword evidence="3" id="KW-0802">TPR repeat</keyword>
<dbReference type="CDD" id="cd01949">
    <property type="entry name" value="GGDEF"/>
    <property type="match status" value="1"/>
</dbReference>
<dbReference type="InterPro" id="IPR019734">
    <property type="entry name" value="TPR_rpt"/>
</dbReference>
<evidence type="ECO:0000256" key="2">
    <source>
        <dbReference type="ARBA" id="ARBA00034247"/>
    </source>
</evidence>
<dbReference type="EMBL" id="BNAH01000010">
    <property type="protein sequence ID" value="GHE94971.1"/>
    <property type="molecule type" value="Genomic_DNA"/>
</dbReference>
<dbReference type="RefSeq" id="WP_189378642.1">
    <property type="nucleotide sequence ID" value="NZ_BNAH01000010.1"/>
</dbReference>